<keyword evidence="2" id="KW-0732">Signal</keyword>
<proteinExistence type="predicted"/>
<gene>
    <name evidence="3" type="ORF">V6N12_024354</name>
</gene>
<evidence type="ECO:0000313" key="4">
    <source>
        <dbReference type="Proteomes" id="UP001472677"/>
    </source>
</evidence>
<comment type="caution">
    <text evidence="3">The sequence shown here is derived from an EMBL/GenBank/DDBJ whole genome shotgun (WGS) entry which is preliminary data.</text>
</comment>
<evidence type="ECO:0000256" key="1">
    <source>
        <dbReference type="SAM" id="MobiDB-lite"/>
    </source>
</evidence>
<feature type="chain" id="PRO_5046895206" description="Transmembrane protein" evidence="2">
    <location>
        <begin position="22"/>
        <end position="84"/>
    </location>
</feature>
<sequence length="84" mass="9288">MATTRHIPIAIFLYLLFMSLAFPVSNAAIYRNKHKDSKMIGSKHHLFIYPLTKGAQIPPSGPSKRHNVLPNGNGHGSTKHSLNV</sequence>
<evidence type="ECO:0008006" key="5">
    <source>
        <dbReference type="Google" id="ProtNLM"/>
    </source>
</evidence>
<evidence type="ECO:0000313" key="3">
    <source>
        <dbReference type="EMBL" id="KAK8589967.1"/>
    </source>
</evidence>
<keyword evidence="4" id="KW-1185">Reference proteome</keyword>
<protein>
    <recommendedName>
        <fullName evidence="5">Transmembrane protein</fullName>
    </recommendedName>
</protein>
<feature type="region of interest" description="Disordered" evidence="1">
    <location>
        <begin position="56"/>
        <end position="84"/>
    </location>
</feature>
<dbReference type="Proteomes" id="UP001472677">
    <property type="component" value="Unassembled WGS sequence"/>
</dbReference>
<feature type="signal peptide" evidence="2">
    <location>
        <begin position="1"/>
        <end position="21"/>
    </location>
</feature>
<organism evidence="3 4">
    <name type="scientific">Hibiscus sabdariffa</name>
    <name type="common">roselle</name>
    <dbReference type="NCBI Taxonomy" id="183260"/>
    <lineage>
        <taxon>Eukaryota</taxon>
        <taxon>Viridiplantae</taxon>
        <taxon>Streptophyta</taxon>
        <taxon>Embryophyta</taxon>
        <taxon>Tracheophyta</taxon>
        <taxon>Spermatophyta</taxon>
        <taxon>Magnoliopsida</taxon>
        <taxon>eudicotyledons</taxon>
        <taxon>Gunneridae</taxon>
        <taxon>Pentapetalae</taxon>
        <taxon>rosids</taxon>
        <taxon>malvids</taxon>
        <taxon>Malvales</taxon>
        <taxon>Malvaceae</taxon>
        <taxon>Malvoideae</taxon>
        <taxon>Hibiscus</taxon>
    </lineage>
</organism>
<accession>A0ABR2G0I5</accession>
<evidence type="ECO:0000256" key="2">
    <source>
        <dbReference type="SAM" id="SignalP"/>
    </source>
</evidence>
<name>A0ABR2G0I5_9ROSI</name>
<dbReference type="EMBL" id="JBBPBM010000004">
    <property type="protein sequence ID" value="KAK8589967.1"/>
    <property type="molecule type" value="Genomic_DNA"/>
</dbReference>
<reference evidence="3 4" key="1">
    <citation type="journal article" date="2024" name="G3 (Bethesda)">
        <title>Genome assembly of Hibiscus sabdariffa L. provides insights into metabolisms of medicinal natural products.</title>
        <authorList>
            <person name="Kim T."/>
        </authorList>
    </citation>
    <scope>NUCLEOTIDE SEQUENCE [LARGE SCALE GENOMIC DNA]</scope>
    <source>
        <strain evidence="3">TK-2024</strain>
        <tissue evidence="3">Old leaves</tissue>
    </source>
</reference>